<evidence type="ECO:0000313" key="1">
    <source>
        <dbReference type="EMBL" id="VVJ21620.1"/>
    </source>
</evidence>
<organism evidence="1 2">
    <name type="scientific">Amycolatopsis camponoti</name>
    <dbReference type="NCBI Taxonomy" id="2606593"/>
    <lineage>
        <taxon>Bacteria</taxon>
        <taxon>Bacillati</taxon>
        <taxon>Actinomycetota</taxon>
        <taxon>Actinomycetes</taxon>
        <taxon>Pseudonocardiales</taxon>
        <taxon>Pseudonocardiaceae</taxon>
        <taxon>Amycolatopsis</taxon>
    </lineage>
</organism>
<dbReference type="AlphaFoldDB" id="A0A6I8LWV3"/>
<reference evidence="1 2" key="1">
    <citation type="submission" date="2019-09" db="EMBL/GenBank/DDBJ databases">
        <authorList>
            <person name="Leyn A S."/>
        </authorList>
    </citation>
    <scope>NUCLEOTIDE SEQUENCE [LARGE SCALE GENOMIC DNA]</scope>
    <source>
        <strain evidence="1">AA231_1</strain>
    </source>
</reference>
<gene>
    <name evidence="1" type="ORF">AA23TX_06641</name>
</gene>
<accession>A0A6I8LWV3</accession>
<name>A0A6I8LWV3_9PSEU</name>
<dbReference type="Proteomes" id="UP000399805">
    <property type="component" value="Unassembled WGS sequence"/>
</dbReference>
<keyword evidence="2" id="KW-1185">Reference proteome</keyword>
<sequence>MSTLVLYTSRNRPLDLAKLTERHFALISLLQYKIKHGDRILLCQRLRPKMTEPRYSSG</sequence>
<dbReference type="EMBL" id="CABVGP010000002">
    <property type="protein sequence ID" value="VVJ21620.1"/>
    <property type="molecule type" value="Genomic_DNA"/>
</dbReference>
<protein>
    <submittedName>
        <fullName evidence="1">Uncharacterized protein</fullName>
    </submittedName>
</protein>
<dbReference type="RefSeq" id="WP_155546536.1">
    <property type="nucleotide sequence ID" value="NZ_CABVGP010000002.1"/>
</dbReference>
<proteinExistence type="predicted"/>
<evidence type="ECO:0000313" key="2">
    <source>
        <dbReference type="Proteomes" id="UP000399805"/>
    </source>
</evidence>